<evidence type="ECO:0000256" key="1">
    <source>
        <dbReference type="SAM" id="MobiDB-lite"/>
    </source>
</evidence>
<feature type="region of interest" description="Disordered" evidence="1">
    <location>
        <begin position="304"/>
        <end position="358"/>
    </location>
</feature>
<feature type="compositionally biased region" description="Polar residues" evidence="1">
    <location>
        <begin position="305"/>
        <end position="314"/>
    </location>
</feature>
<dbReference type="Proteomes" id="UP001163850">
    <property type="component" value="Unassembled WGS sequence"/>
</dbReference>
<dbReference type="AlphaFoldDB" id="A0AA38PWQ8"/>
<proteinExistence type="predicted"/>
<organism evidence="3 4">
    <name type="scientific">Lentinula detonsa</name>
    <dbReference type="NCBI Taxonomy" id="2804962"/>
    <lineage>
        <taxon>Eukaryota</taxon>
        <taxon>Fungi</taxon>
        <taxon>Dikarya</taxon>
        <taxon>Basidiomycota</taxon>
        <taxon>Agaricomycotina</taxon>
        <taxon>Agaricomycetes</taxon>
        <taxon>Agaricomycetidae</taxon>
        <taxon>Agaricales</taxon>
        <taxon>Marasmiineae</taxon>
        <taxon>Omphalotaceae</taxon>
        <taxon>Lentinula</taxon>
    </lineage>
</organism>
<comment type="caution">
    <text evidence="3">The sequence shown here is derived from an EMBL/GenBank/DDBJ whole genome shotgun (WGS) entry which is preliminary data.</text>
</comment>
<sequence>MLTMPATPPSEHSTTISKGTEILCFASIIPALAIIFYISSRIMRGSPTKKNTQLMKNSASCITNIRQKVRTDFGAHVFTFISCFIEIQSPASPDIVEDAVLKHPELTHQGKKESRIGDLRRYFGSPPSNASKPAYKPFASHRCSISFQDPASLKSRLSFRPLSILSVIKKRNVKSKFANSDPDVIRPSPLSDDDTIRLWQIAEIVVGAHPQSEPLHSRSSMQRPNFYSNADFRLVSHSGLQVPWYKPADKASAIIVPAIARNASVKTLQTISIKPIRSERYPDNDFVLKANSAPSKIQVAMSPTDAVSYSSAQPPLTAPNPDEPISPSQVDFESCSPRSGHWSRAEPDSETSSSNASKRLDVAPAFNAATVTQNPRVKTTTIPWEERVPGLVTVSVLHIDSQSSDTRSQLSITKTEKGKSLRQRRELKLVTNLRRTSEPQTHRLRNIKKLPFGQASGKTVNKTMQSTPGRVNARLQATKNRGDGKENVPSIVAAF</sequence>
<accession>A0AA38PWQ8</accession>
<keyword evidence="2" id="KW-0812">Transmembrane</keyword>
<reference evidence="3" key="1">
    <citation type="submission" date="2022-08" db="EMBL/GenBank/DDBJ databases">
        <authorList>
            <consortium name="DOE Joint Genome Institute"/>
            <person name="Min B."/>
            <person name="Riley R."/>
            <person name="Sierra-Patev S."/>
            <person name="Naranjo-Ortiz M."/>
            <person name="Looney B."/>
            <person name="Konkel Z."/>
            <person name="Slot J.C."/>
            <person name="Sakamoto Y."/>
            <person name="Steenwyk J.L."/>
            <person name="Rokas A."/>
            <person name="Carro J."/>
            <person name="Camarero S."/>
            <person name="Ferreira P."/>
            <person name="Molpeceres G."/>
            <person name="Ruiz-Duenas F.J."/>
            <person name="Serrano A."/>
            <person name="Henrissat B."/>
            <person name="Drula E."/>
            <person name="Hughes K.W."/>
            <person name="Mata J.L."/>
            <person name="Ishikawa N.K."/>
            <person name="Vargas-Isla R."/>
            <person name="Ushijima S."/>
            <person name="Smith C.A."/>
            <person name="Ahrendt S."/>
            <person name="Andreopoulos W."/>
            <person name="He G."/>
            <person name="Labutti K."/>
            <person name="Lipzen A."/>
            <person name="Ng V."/>
            <person name="Sandor L."/>
            <person name="Barry K."/>
            <person name="Martinez A.T."/>
            <person name="Xiao Y."/>
            <person name="Gibbons J.G."/>
            <person name="Terashima K."/>
            <person name="Hibbett D.S."/>
            <person name="Grigoriev I.V."/>
        </authorList>
    </citation>
    <scope>NUCLEOTIDE SEQUENCE</scope>
    <source>
        <strain evidence="3">TFB7829</strain>
    </source>
</reference>
<dbReference type="EMBL" id="MU802035">
    <property type="protein sequence ID" value="KAJ3983099.1"/>
    <property type="molecule type" value="Genomic_DNA"/>
</dbReference>
<gene>
    <name evidence="3" type="ORF">F5890DRAFT_245680</name>
</gene>
<keyword evidence="2" id="KW-0472">Membrane</keyword>
<name>A0AA38PWQ8_9AGAR</name>
<keyword evidence="2" id="KW-1133">Transmembrane helix</keyword>
<evidence type="ECO:0000256" key="2">
    <source>
        <dbReference type="SAM" id="Phobius"/>
    </source>
</evidence>
<protein>
    <submittedName>
        <fullName evidence="3">Uncharacterized protein</fullName>
    </submittedName>
</protein>
<evidence type="ECO:0000313" key="3">
    <source>
        <dbReference type="EMBL" id="KAJ3983099.1"/>
    </source>
</evidence>
<evidence type="ECO:0000313" key="4">
    <source>
        <dbReference type="Proteomes" id="UP001163850"/>
    </source>
</evidence>
<feature type="transmembrane region" description="Helical" evidence="2">
    <location>
        <begin position="20"/>
        <end position="40"/>
    </location>
</feature>